<evidence type="ECO:0008006" key="4">
    <source>
        <dbReference type="Google" id="ProtNLM"/>
    </source>
</evidence>
<keyword evidence="1" id="KW-0732">Signal</keyword>
<sequence length="232" mass="24081">MRNKLAALSTVVLVLASPLLWADGENISKVNGSIHVASGRQVGSVETVNGSIRLESSVTAGDIETVSGSIDIGSDSSVGDIDGVNGDVTLERGVKAESVELVNGELRIDEQAQVRGDVTSVNGDIVLARQAQVGGHVENVNGAIELDAARVGNGIKTTNGDIEIGAGSRVDGGIHVEKPDFSMFSSKKHKPKVTIGPDAVVNGTLRFDRPVELRISERATVGKIVGATPIKD</sequence>
<evidence type="ECO:0000313" key="2">
    <source>
        <dbReference type="EMBL" id="MBM0103492.1"/>
    </source>
</evidence>
<comment type="caution">
    <text evidence="2">The sequence shown here is derived from an EMBL/GenBank/DDBJ whole genome shotgun (WGS) entry which is preliminary data.</text>
</comment>
<evidence type="ECO:0000256" key="1">
    <source>
        <dbReference type="SAM" id="SignalP"/>
    </source>
</evidence>
<keyword evidence="3" id="KW-1185">Reference proteome</keyword>
<dbReference type="EMBL" id="JAEVLS010000001">
    <property type="protein sequence ID" value="MBM0103492.1"/>
    <property type="molecule type" value="Genomic_DNA"/>
</dbReference>
<accession>A0ABS1WR91</accession>
<reference evidence="2 3" key="1">
    <citation type="journal article" date="2021" name="Int. J. Syst. Evol. Microbiol.">
        <title>Steroidobacter gossypii sp. nov., isolated from soil of cotton cropping field.</title>
        <authorList>
            <person name="Huang R."/>
            <person name="Yang S."/>
            <person name="Zhen C."/>
            <person name="Liu W."/>
        </authorList>
    </citation>
    <scope>NUCLEOTIDE SEQUENCE [LARGE SCALE GENOMIC DNA]</scope>
    <source>
        <strain evidence="2 3">S1-65</strain>
    </source>
</reference>
<proteinExistence type="predicted"/>
<evidence type="ECO:0000313" key="3">
    <source>
        <dbReference type="Proteomes" id="UP000661077"/>
    </source>
</evidence>
<feature type="signal peptide" evidence="1">
    <location>
        <begin position="1"/>
        <end position="22"/>
    </location>
</feature>
<dbReference type="RefSeq" id="WP_203165462.1">
    <property type="nucleotide sequence ID" value="NZ_JAEVLS010000001.1"/>
</dbReference>
<feature type="chain" id="PRO_5045048193" description="Polymer-forming cytoskeletal protein" evidence="1">
    <location>
        <begin position="23"/>
        <end position="232"/>
    </location>
</feature>
<organism evidence="2 3">
    <name type="scientific">Steroidobacter gossypii</name>
    <dbReference type="NCBI Taxonomy" id="2805490"/>
    <lineage>
        <taxon>Bacteria</taxon>
        <taxon>Pseudomonadati</taxon>
        <taxon>Pseudomonadota</taxon>
        <taxon>Gammaproteobacteria</taxon>
        <taxon>Steroidobacterales</taxon>
        <taxon>Steroidobacteraceae</taxon>
        <taxon>Steroidobacter</taxon>
    </lineage>
</organism>
<name>A0ABS1WR91_9GAMM</name>
<gene>
    <name evidence="2" type="ORF">JM946_02000</name>
</gene>
<dbReference type="Proteomes" id="UP000661077">
    <property type="component" value="Unassembled WGS sequence"/>
</dbReference>
<protein>
    <recommendedName>
        <fullName evidence="4">Polymer-forming cytoskeletal protein</fullName>
    </recommendedName>
</protein>